<evidence type="ECO:0000256" key="3">
    <source>
        <dbReference type="ARBA" id="ARBA00022475"/>
    </source>
</evidence>
<organism evidence="9 10">
    <name type="scientific">Ferrimonas lipolytica</name>
    <dbReference type="NCBI Taxonomy" id="2724191"/>
    <lineage>
        <taxon>Bacteria</taxon>
        <taxon>Pseudomonadati</taxon>
        <taxon>Pseudomonadota</taxon>
        <taxon>Gammaproteobacteria</taxon>
        <taxon>Alteromonadales</taxon>
        <taxon>Ferrimonadaceae</taxon>
        <taxon>Ferrimonas</taxon>
    </lineage>
</organism>
<evidence type="ECO:0000313" key="9">
    <source>
        <dbReference type="EMBL" id="QIZ76663.1"/>
    </source>
</evidence>
<dbReference type="SUPFAM" id="SSF161098">
    <property type="entry name" value="MetI-like"/>
    <property type="match status" value="1"/>
</dbReference>
<dbReference type="InterPro" id="IPR035906">
    <property type="entry name" value="MetI-like_sf"/>
</dbReference>
<keyword evidence="2 7" id="KW-0813">Transport</keyword>
<dbReference type="GO" id="GO:0071916">
    <property type="term" value="F:dipeptide transmembrane transporter activity"/>
    <property type="evidence" value="ECO:0007669"/>
    <property type="project" value="TreeGrafter"/>
</dbReference>
<evidence type="ECO:0000256" key="2">
    <source>
        <dbReference type="ARBA" id="ARBA00022448"/>
    </source>
</evidence>
<dbReference type="InterPro" id="IPR000515">
    <property type="entry name" value="MetI-like"/>
</dbReference>
<sequence length="266" mass="29055">MINRLQPTQKCGALLLSTLLIASMLVSWLLPWSSAEQHLAATLQMPNAVHWFGTDHYGRSMMARMADAILLSFSLGIVCMLTSASIGVMLGVSSAWQGSKLTRVFDTVSNIVLAMPGLVVVLLFAAIAPGSFWAIYLAISLVQWVEYYRVVAAITRTVINSPERQSSVMMGFGKWYQFKRHIWPSLAQPVFTLAAFGGANAILTMAALGFVYVGIQPPMAELGLMAVELFPHYQSAPWILIQPLLGIALLVLGFHLLAGQRNDTTD</sequence>
<dbReference type="CDD" id="cd06261">
    <property type="entry name" value="TM_PBP2"/>
    <property type="match status" value="1"/>
</dbReference>
<evidence type="ECO:0000256" key="5">
    <source>
        <dbReference type="ARBA" id="ARBA00022989"/>
    </source>
</evidence>
<keyword evidence="6 7" id="KW-0472">Membrane</keyword>
<dbReference type="PANTHER" id="PTHR43386:SF1">
    <property type="entry name" value="D,D-DIPEPTIDE TRANSPORT SYSTEM PERMEASE PROTEIN DDPC-RELATED"/>
    <property type="match status" value="1"/>
</dbReference>
<evidence type="ECO:0000256" key="4">
    <source>
        <dbReference type="ARBA" id="ARBA00022692"/>
    </source>
</evidence>
<feature type="domain" description="ABC transmembrane type-1" evidence="8">
    <location>
        <begin position="69"/>
        <end position="258"/>
    </location>
</feature>
<keyword evidence="10" id="KW-1185">Reference proteome</keyword>
<name>A0A6H1UE97_9GAMM</name>
<dbReference type="Pfam" id="PF00528">
    <property type="entry name" value="BPD_transp_1"/>
    <property type="match status" value="1"/>
</dbReference>
<evidence type="ECO:0000313" key="10">
    <source>
        <dbReference type="Proteomes" id="UP000501602"/>
    </source>
</evidence>
<keyword evidence="5 7" id="KW-1133">Transmembrane helix</keyword>
<dbReference type="Gene3D" id="1.10.3720.10">
    <property type="entry name" value="MetI-like"/>
    <property type="match status" value="1"/>
</dbReference>
<gene>
    <name evidence="9" type="ORF">HER31_07140</name>
</gene>
<dbReference type="Proteomes" id="UP000501602">
    <property type="component" value="Chromosome"/>
</dbReference>
<dbReference type="AlphaFoldDB" id="A0A6H1UE97"/>
<feature type="transmembrane region" description="Helical" evidence="7">
    <location>
        <begin position="68"/>
        <end position="92"/>
    </location>
</feature>
<dbReference type="GO" id="GO:0005886">
    <property type="term" value="C:plasma membrane"/>
    <property type="evidence" value="ECO:0007669"/>
    <property type="project" value="UniProtKB-SubCell"/>
</dbReference>
<feature type="transmembrane region" description="Helical" evidence="7">
    <location>
        <begin position="190"/>
        <end position="215"/>
    </location>
</feature>
<keyword evidence="4 7" id="KW-0812">Transmembrane</keyword>
<feature type="transmembrane region" description="Helical" evidence="7">
    <location>
        <begin position="104"/>
        <end position="127"/>
    </location>
</feature>
<keyword evidence="3" id="KW-1003">Cell membrane</keyword>
<proteinExistence type="inferred from homology"/>
<feature type="transmembrane region" description="Helical" evidence="7">
    <location>
        <begin position="133"/>
        <end position="154"/>
    </location>
</feature>
<comment type="similarity">
    <text evidence="7">Belongs to the binding-protein-dependent transport system permease family.</text>
</comment>
<comment type="subcellular location">
    <subcellularLocation>
        <location evidence="1 7">Cell membrane</location>
        <topology evidence="1 7">Multi-pass membrane protein</topology>
    </subcellularLocation>
</comment>
<dbReference type="PANTHER" id="PTHR43386">
    <property type="entry name" value="OLIGOPEPTIDE TRANSPORT SYSTEM PERMEASE PROTEIN APPC"/>
    <property type="match status" value="1"/>
</dbReference>
<dbReference type="EMBL" id="CP051180">
    <property type="protein sequence ID" value="QIZ76663.1"/>
    <property type="molecule type" value="Genomic_DNA"/>
</dbReference>
<dbReference type="KEGG" id="fes:HER31_07140"/>
<evidence type="ECO:0000256" key="6">
    <source>
        <dbReference type="ARBA" id="ARBA00023136"/>
    </source>
</evidence>
<evidence type="ECO:0000256" key="1">
    <source>
        <dbReference type="ARBA" id="ARBA00004651"/>
    </source>
</evidence>
<evidence type="ECO:0000256" key="7">
    <source>
        <dbReference type="RuleBase" id="RU363032"/>
    </source>
</evidence>
<feature type="transmembrane region" description="Helical" evidence="7">
    <location>
        <begin position="12"/>
        <end position="30"/>
    </location>
</feature>
<evidence type="ECO:0000259" key="8">
    <source>
        <dbReference type="PROSITE" id="PS50928"/>
    </source>
</evidence>
<dbReference type="PROSITE" id="PS50928">
    <property type="entry name" value="ABC_TM1"/>
    <property type="match status" value="1"/>
</dbReference>
<dbReference type="RefSeq" id="WP_168659924.1">
    <property type="nucleotide sequence ID" value="NZ_CP051180.1"/>
</dbReference>
<feature type="transmembrane region" description="Helical" evidence="7">
    <location>
        <begin position="235"/>
        <end position="258"/>
    </location>
</feature>
<accession>A0A6H1UE97</accession>
<protein>
    <submittedName>
        <fullName evidence="9">ABC transporter permease</fullName>
    </submittedName>
</protein>
<dbReference type="InterPro" id="IPR050366">
    <property type="entry name" value="BP-dependent_transpt_permease"/>
</dbReference>
<reference evidence="9 10" key="1">
    <citation type="submission" date="2020-04" db="EMBL/GenBank/DDBJ databases">
        <title>Ferrimonas sp. S7 isolated from sea water.</title>
        <authorList>
            <person name="Bae S.S."/>
            <person name="Baek K."/>
        </authorList>
    </citation>
    <scope>NUCLEOTIDE SEQUENCE [LARGE SCALE GENOMIC DNA]</scope>
    <source>
        <strain evidence="9 10">S7</strain>
    </source>
</reference>